<organism evidence="2 3">
    <name type="scientific">Cylicocyclus nassatus</name>
    <name type="common">Nematode worm</name>
    <dbReference type="NCBI Taxonomy" id="53992"/>
    <lineage>
        <taxon>Eukaryota</taxon>
        <taxon>Metazoa</taxon>
        <taxon>Ecdysozoa</taxon>
        <taxon>Nematoda</taxon>
        <taxon>Chromadorea</taxon>
        <taxon>Rhabditida</taxon>
        <taxon>Rhabditina</taxon>
        <taxon>Rhabditomorpha</taxon>
        <taxon>Strongyloidea</taxon>
        <taxon>Strongylidae</taxon>
        <taxon>Cylicocyclus</taxon>
    </lineage>
</organism>
<sequence length="82" mass="9748">MNLSLILFLLLMCGFLMCDAGREPVRVLTRKRNLAYVGAFYCFQQKCVQIRRGRLPNTYKTMYDCKKKCEHSDSMDFLRYFS</sequence>
<accession>A0AA36DPG2</accession>
<keyword evidence="1" id="KW-0732">Signal</keyword>
<evidence type="ECO:0000313" key="2">
    <source>
        <dbReference type="EMBL" id="CAJ0591386.1"/>
    </source>
</evidence>
<comment type="caution">
    <text evidence="2">The sequence shown here is derived from an EMBL/GenBank/DDBJ whole genome shotgun (WGS) entry which is preliminary data.</text>
</comment>
<feature type="chain" id="PRO_5041329242" evidence="1">
    <location>
        <begin position="21"/>
        <end position="82"/>
    </location>
</feature>
<protein>
    <submittedName>
        <fullName evidence="2">Uncharacterized protein</fullName>
    </submittedName>
</protein>
<dbReference type="AlphaFoldDB" id="A0AA36DPG2"/>
<reference evidence="2" key="1">
    <citation type="submission" date="2023-07" db="EMBL/GenBank/DDBJ databases">
        <authorList>
            <consortium name="CYATHOMIX"/>
        </authorList>
    </citation>
    <scope>NUCLEOTIDE SEQUENCE</scope>
    <source>
        <strain evidence="2">N/A</strain>
    </source>
</reference>
<dbReference type="EMBL" id="CATQJL010000001">
    <property type="protein sequence ID" value="CAJ0591386.1"/>
    <property type="molecule type" value="Genomic_DNA"/>
</dbReference>
<evidence type="ECO:0000256" key="1">
    <source>
        <dbReference type="SAM" id="SignalP"/>
    </source>
</evidence>
<dbReference type="Proteomes" id="UP001176961">
    <property type="component" value="Unassembled WGS sequence"/>
</dbReference>
<feature type="signal peptide" evidence="1">
    <location>
        <begin position="1"/>
        <end position="20"/>
    </location>
</feature>
<gene>
    <name evidence="2" type="ORF">CYNAS_LOCUS3369</name>
</gene>
<keyword evidence="3" id="KW-1185">Reference proteome</keyword>
<proteinExistence type="predicted"/>
<name>A0AA36DPG2_CYLNA</name>
<evidence type="ECO:0000313" key="3">
    <source>
        <dbReference type="Proteomes" id="UP001176961"/>
    </source>
</evidence>